<dbReference type="AlphaFoldDB" id="A0A0H3ZKG5"/>
<dbReference type="EMBL" id="KP795491">
    <property type="protein sequence ID" value="AKN36435.1"/>
    <property type="molecule type" value="Genomic_DNA"/>
</dbReference>
<reference evidence="1" key="1">
    <citation type="journal article" date="2015" name="MBio">
        <title>Eco-Evolutionary Dynamics of Episomes among Ecologically Cohesive Bacterial Populations.</title>
        <authorList>
            <person name="Xue H."/>
            <person name="Cordero O.X."/>
            <person name="Camas F.M."/>
            <person name="Trimble W."/>
            <person name="Meyer F."/>
            <person name="Guglielmini J."/>
            <person name="Rocha E.P."/>
            <person name="Polz M.F."/>
        </authorList>
    </citation>
    <scope>NUCLEOTIDE SEQUENCE</scope>
    <source>
        <strain evidence="1">FF_308</strain>
    </source>
</reference>
<name>A0A0H3ZKG5_VIBSP</name>
<evidence type="ECO:0000313" key="1">
    <source>
        <dbReference type="EMBL" id="AKN36435.1"/>
    </source>
</evidence>
<protein>
    <submittedName>
        <fullName evidence="1">Uncharacterized protein</fullName>
    </submittedName>
</protein>
<proteinExistence type="predicted"/>
<accession>A0A0H3ZKG5</accession>
<sequence>MAERPLLHIEKQFGIQQIKKNPLWRAGCSEIGSHKLHK</sequence>
<organism evidence="1">
    <name type="scientific">Vibrio splendidus</name>
    <dbReference type="NCBI Taxonomy" id="29497"/>
    <lineage>
        <taxon>Bacteria</taxon>
        <taxon>Pseudomonadati</taxon>
        <taxon>Pseudomonadota</taxon>
        <taxon>Gammaproteobacteria</taxon>
        <taxon>Vibrionales</taxon>
        <taxon>Vibrionaceae</taxon>
        <taxon>Vibrio</taxon>
    </lineage>
</organism>